<dbReference type="AlphaFoldDB" id="A0A1W2TX76"/>
<dbReference type="EMBL" id="DF977502">
    <property type="protein sequence ID" value="GAP93308.1"/>
    <property type="molecule type" value="Genomic_DNA"/>
</dbReference>
<dbReference type="OMA" id="PLYAWPG"/>
<organism evidence="1">
    <name type="scientific">Rosellinia necatrix</name>
    <name type="common">White root-rot fungus</name>
    <dbReference type="NCBI Taxonomy" id="77044"/>
    <lineage>
        <taxon>Eukaryota</taxon>
        <taxon>Fungi</taxon>
        <taxon>Dikarya</taxon>
        <taxon>Ascomycota</taxon>
        <taxon>Pezizomycotina</taxon>
        <taxon>Sordariomycetes</taxon>
        <taxon>Xylariomycetidae</taxon>
        <taxon>Xylariales</taxon>
        <taxon>Xylariaceae</taxon>
        <taxon>Rosellinia</taxon>
    </lineage>
</organism>
<proteinExistence type="predicted"/>
<protein>
    <submittedName>
        <fullName evidence="1">Putative cell surface spherulin 4-like protein</fullName>
    </submittedName>
</protein>
<dbReference type="Pfam" id="PF12138">
    <property type="entry name" value="Spherulin4"/>
    <property type="match status" value="1"/>
</dbReference>
<dbReference type="Proteomes" id="UP000054516">
    <property type="component" value="Unassembled WGS sequence"/>
</dbReference>
<reference evidence="1" key="1">
    <citation type="submission" date="2016-03" db="EMBL/GenBank/DDBJ databases">
        <title>Draft genome sequence of Rosellinia necatrix.</title>
        <authorList>
            <person name="Kanematsu S."/>
        </authorList>
    </citation>
    <scope>NUCLEOTIDE SEQUENCE [LARGE SCALE GENOMIC DNA]</scope>
    <source>
        <strain evidence="1">W97</strain>
    </source>
</reference>
<keyword evidence="2" id="KW-1185">Reference proteome</keyword>
<sequence length="265" mass="26664">MALIRAASAALLASGAAATTGILLPLYVYPSAEFGDGAANWRPAVDAMAASAHVPWLAVVNPGNGPGPTGEPGNGDANYIAGVSQLNALANVRPVGYVRTDYGASPAAELYANITTWAGWAAYGGAEDVGVDGIFFDEASAADLEYLRGAAAHARAAFGSKQIVTVCNFGAAAPAEAYAAGVCDVVVVFESFLNDPAAPPYLGRATIDANTPDGGDYGAEADVALLGSYVREAADAGLGWLYFCSADYDSITAAPATIGALAAAF</sequence>
<gene>
    <name evidence="1" type="ORF">SAMD00023353_5700010</name>
</gene>
<dbReference type="PANTHER" id="PTHR35040">
    <property type="match status" value="1"/>
</dbReference>
<evidence type="ECO:0000313" key="2">
    <source>
        <dbReference type="Proteomes" id="UP000054516"/>
    </source>
</evidence>
<dbReference type="InterPro" id="IPR021986">
    <property type="entry name" value="Spherulin4"/>
</dbReference>
<evidence type="ECO:0000313" key="1">
    <source>
        <dbReference type="EMBL" id="GAP93308.1"/>
    </source>
</evidence>
<dbReference type="OrthoDB" id="5342184at2759"/>
<name>A0A1W2TX76_ROSNE</name>
<dbReference type="PANTHER" id="PTHR35040:SF9">
    <property type="entry name" value="4-LIKE CELL SURFACE PROTEIN, PUTATIVE (AFU_ORTHOLOGUE AFUA_4G14080)-RELATED"/>
    <property type="match status" value="1"/>
</dbReference>
<accession>A0A1W2TX76</accession>